<dbReference type="SUPFAM" id="SSF102405">
    <property type="entry name" value="MCP/YpsA-like"/>
    <property type="match status" value="1"/>
</dbReference>
<sequence>MDNFINFDEIFQRDLNDLHNEFGVSIDDIKKIHSSRNIELEKYISELKKKNIGLISIRDSIYPEELKNIVQPPVFIHYKGNINLLKSKKIAIVGTRKCSTYGKLVCEKIVEELALAKITTVSGLAIGIDEICHRVTLDNGGNTIAVVGSGLDIIYPKKNIKLWEQISKDGLLLSEFPLKTKPFAYNFPLRNRIIAGLSLGVLLIESRKKGGSLITAEIALEEGRDVFAVPGDIYSTTSEGTNNLIKNSSAKLVTKASDILVEYGLKGVKKRDSKKLNLTDKEYKIYNVLEREKNLDEIIQKISMDPGEALSILMELEVKKIICSIPGGKYRRKL</sequence>
<dbReference type="GO" id="GO:0009294">
    <property type="term" value="P:DNA-mediated transformation"/>
    <property type="evidence" value="ECO:0007669"/>
    <property type="project" value="InterPro"/>
</dbReference>
<reference evidence="3 4" key="1">
    <citation type="submission" date="2020-08" db="EMBL/GenBank/DDBJ databases">
        <authorList>
            <person name="Liu C."/>
            <person name="Sun Q."/>
        </authorList>
    </citation>
    <scope>NUCLEOTIDE SEQUENCE [LARGE SCALE GENOMIC DNA]</scope>
    <source>
        <strain evidence="3 4">NSJ-57</strain>
    </source>
</reference>
<dbReference type="PANTHER" id="PTHR43022:SF1">
    <property type="entry name" value="PROTEIN SMF"/>
    <property type="match status" value="1"/>
</dbReference>
<evidence type="ECO:0000313" key="3">
    <source>
        <dbReference type="EMBL" id="QNM16209.1"/>
    </source>
</evidence>
<accession>A0A7G9GZH7</accession>
<dbReference type="KEGG" id="fho:H9Q81_04055"/>
<evidence type="ECO:0000313" key="4">
    <source>
        <dbReference type="Proteomes" id="UP000515913"/>
    </source>
</evidence>
<keyword evidence="4" id="KW-1185">Reference proteome</keyword>
<dbReference type="EMBL" id="CP060637">
    <property type="protein sequence ID" value="QNM16209.1"/>
    <property type="molecule type" value="Genomic_DNA"/>
</dbReference>
<proteinExistence type="inferred from homology"/>
<evidence type="ECO:0000256" key="1">
    <source>
        <dbReference type="ARBA" id="ARBA00006525"/>
    </source>
</evidence>
<dbReference type="Gene3D" id="3.40.50.450">
    <property type="match status" value="1"/>
</dbReference>
<protein>
    <submittedName>
        <fullName evidence="3">DNA-protecting protein DprA</fullName>
    </submittedName>
</protein>
<dbReference type="Proteomes" id="UP000515913">
    <property type="component" value="Chromosome"/>
</dbReference>
<comment type="similarity">
    <text evidence="1">Belongs to the DprA/Smf family.</text>
</comment>
<dbReference type="Pfam" id="PF02481">
    <property type="entry name" value="DNA_processg_A"/>
    <property type="match status" value="1"/>
</dbReference>
<gene>
    <name evidence="3" type="primary">dprA</name>
    <name evidence="3" type="ORF">H9Q81_04055</name>
</gene>
<evidence type="ECO:0000259" key="2">
    <source>
        <dbReference type="Pfam" id="PF02481"/>
    </source>
</evidence>
<dbReference type="InterPro" id="IPR057666">
    <property type="entry name" value="DrpA_SLOG"/>
</dbReference>
<dbReference type="InterPro" id="IPR003488">
    <property type="entry name" value="DprA"/>
</dbReference>
<dbReference type="NCBIfam" id="TIGR00732">
    <property type="entry name" value="dprA"/>
    <property type="match status" value="1"/>
</dbReference>
<feature type="domain" description="Smf/DprA SLOG" evidence="2">
    <location>
        <begin position="54"/>
        <end position="263"/>
    </location>
</feature>
<organism evidence="3 4">
    <name type="scientific">Fusobacterium hominis</name>
    <dbReference type="NCBI Taxonomy" id="2764326"/>
    <lineage>
        <taxon>Bacteria</taxon>
        <taxon>Fusobacteriati</taxon>
        <taxon>Fusobacteriota</taxon>
        <taxon>Fusobacteriia</taxon>
        <taxon>Fusobacteriales</taxon>
        <taxon>Fusobacteriaceae</taxon>
        <taxon>Fusobacterium</taxon>
    </lineage>
</organism>
<dbReference type="AlphaFoldDB" id="A0A7G9GZH7"/>
<name>A0A7G9GZH7_9FUSO</name>
<dbReference type="PANTHER" id="PTHR43022">
    <property type="entry name" value="PROTEIN SMF"/>
    <property type="match status" value="1"/>
</dbReference>